<evidence type="ECO:0000313" key="8">
    <source>
        <dbReference type="EMBL" id="GMG29560.1"/>
    </source>
</evidence>
<evidence type="ECO:0000256" key="5">
    <source>
        <dbReference type="ARBA" id="ARBA00023136"/>
    </source>
</evidence>
<dbReference type="PANTHER" id="PTHR43791">
    <property type="entry name" value="PERMEASE-RELATED"/>
    <property type="match status" value="1"/>
</dbReference>
<sequence length="404" mass="44811">MADISKSGSDAAHLEERPVVTTANPALADPATRARIEKSLKRKLDARCGFFVIIYIMNYLDRNNMAAARLKGLQDDLGLDYSQYATCLTVMLLWGLISTLSGVATNFAGMVCIRFFLGFVEAAFLPGALMILSKWYTRRELTTRNAILFCGNLISNAFSALVGAGVLSNMQGVLGHAAWRWLFWIILPDLPHNTRGFTKDELDLAQLRMAEDVGEADVDSEDQGPWDGLFMAVKDIKIYVMMITFTAYVVGLSFNAFFVSSPCLLTFLCAQSNSRILAYPYWNPRIRLCAHSAYERSPMGVLLFVLSGGCLELRSRAVAIAMINAFSQLGNVAGSYVWDLSENGYRKSYGIVTAMFGITIVGCYGFRMMLKNLNKELEEAETNATTEPESDETLARSKGFRYIT</sequence>
<dbReference type="Proteomes" id="UP001165205">
    <property type="component" value="Unassembled WGS sequence"/>
</dbReference>
<feature type="transmembrane region" description="Helical" evidence="7">
    <location>
        <begin position="115"/>
        <end position="133"/>
    </location>
</feature>
<comment type="subcellular location">
    <subcellularLocation>
        <location evidence="1">Membrane</location>
        <topology evidence="1">Multi-pass membrane protein</topology>
    </subcellularLocation>
</comment>
<organism evidence="8 9">
    <name type="scientific">Aspergillus oryzae</name>
    <name type="common">Yellow koji mold</name>
    <dbReference type="NCBI Taxonomy" id="5062"/>
    <lineage>
        <taxon>Eukaryota</taxon>
        <taxon>Fungi</taxon>
        <taxon>Dikarya</taxon>
        <taxon>Ascomycota</taxon>
        <taxon>Pezizomycotina</taxon>
        <taxon>Eurotiomycetes</taxon>
        <taxon>Eurotiomycetidae</taxon>
        <taxon>Eurotiales</taxon>
        <taxon>Aspergillaceae</taxon>
        <taxon>Aspergillus</taxon>
        <taxon>Aspergillus subgen. Circumdati</taxon>
    </lineage>
</organism>
<keyword evidence="2" id="KW-0813">Transport</keyword>
<dbReference type="Pfam" id="PF07690">
    <property type="entry name" value="MFS_1"/>
    <property type="match status" value="1"/>
</dbReference>
<evidence type="ECO:0000256" key="2">
    <source>
        <dbReference type="ARBA" id="ARBA00022448"/>
    </source>
</evidence>
<keyword evidence="5 7" id="KW-0472">Membrane</keyword>
<feature type="region of interest" description="Disordered" evidence="6">
    <location>
        <begin position="381"/>
        <end position="404"/>
    </location>
</feature>
<reference evidence="8" key="1">
    <citation type="submission" date="2023-04" db="EMBL/GenBank/DDBJ databases">
        <title>Aspergillus oryzae NBRC 4228.</title>
        <authorList>
            <person name="Ichikawa N."/>
            <person name="Sato H."/>
            <person name="Tonouchi N."/>
        </authorList>
    </citation>
    <scope>NUCLEOTIDE SEQUENCE</scope>
    <source>
        <strain evidence="8">NBRC 4228</strain>
    </source>
</reference>
<evidence type="ECO:0000256" key="3">
    <source>
        <dbReference type="ARBA" id="ARBA00022692"/>
    </source>
</evidence>
<dbReference type="SUPFAM" id="SSF103473">
    <property type="entry name" value="MFS general substrate transporter"/>
    <property type="match status" value="1"/>
</dbReference>
<feature type="transmembrane region" description="Helical" evidence="7">
    <location>
        <begin position="44"/>
        <end position="61"/>
    </location>
</feature>
<evidence type="ECO:0000256" key="6">
    <source>
        <dbReference type="SAM" id="MobiDB-lite"/>
    </source>
</evidence>
<dbReference type="Gene3D" id="1.20.1250.20">
    <property type="entry name" value="MFS general substrate transporter like domains"/>
    <property type="match status" value="1"/>
</dbReference>
<evidence type="ECO:0000256" key="7">
    <source>
        <dbReference type="SAM" id="Phobius"/>
    </source>
</evidence>
<dbReference type="EMBL" id="BSYA01000058">
    <property type="protein sequence ID" value="GMG29560.1"/>
    <property type="molecule type" value="Genomic_DNA"/>
</dbReference>
<feature type="transmembrane region" description="Helical" evidence="7">
    <location>
        <begin position="145"/>
        <end position="167"/>
    </location>
</feature>
<accession>A0AAN4YLT6</accession>
<dbReference type="PANTHER" id="PTHR43791:SF6">
    <property type="entry name" value="TRANSPORTER, PUTATIVE (AFU_ORTHOLOGUE AFUA_1G16690)-RELATED"/>
    <property type="match status" value="1"/>
</dbReference>
<proteinExistence type="predicted"/>
<evidence type="ECO:0000256" key="4">
    <source>
        <dbReference type="ARBA" id="ARBA00022989"/>
    </source>
</evidence>
<gene>
    <name evidence="8" type="ORF">Aory04_000580900</name>
</gene>
<name>A0AAN4YLT6_ASPOZ</name>
<feature type="transmembrane region" description="Helical" evidence="7">
    <location>
        <begin position="238"/>
        <end position="258"/>
    </location>
</feature>
<evidence type="ECO:0000313" key="9">
    <source>
        <dbReference type="Proteomes" id="UP001165205"/>
    </source>
</evidence>
<feature type="transmembrane region" description="Helical" evidence="7">
    <location>
        <begin position="348"/>
        <end position="366"/>
    </location>
</feature>
<dbReference type="GO" id="GO:0016020">
    <property type="term" value="C:membrane"/>
    <property type="evidence" value="ECO:0007669"/>
    <property type="project" value="UniProtKB-SubCell"/>
</dbReference>
<dbReference type="GO" id="GO:0022857">
    <property type="term" value="F:transmembrane transporter activity"/>
    <property type="evidence" value="ECO:0007669"/>
    <property type="project" value="InterPro"/>
</dbReference>
<evidence type="ECO:0000256" key="1">
    <source>
        <dbReference type="ARBA" id="ARBA00004141"/>
    </source>
</evidence>
<dbReference type="InterPro" id="IPR036259">
    <property type="entry name" value="MFS_trans_sf"/>
</dbReference>
<keyword evidence="4 7" id="KW-1133">Transmembrane helix</keyword>
<comment type="caution">
    <text evidence="8">The sequence shown here is derived from an EMBL/GenBank/DDBJ whole genome shotgun (WGS) entry which is preliminary data.</text>
</comment>
<keyword evidence="3 7" id="KW-0812">Transmembrane</keyword>
<dbReference type="AlphaFoldDB" id="A0AAN4YLT6"/>
<feature type="transmembrane region" description="Helical" evidence="7">
    <location>
        <begin position="81"/>
        <end position="103"/>
    </location>
</feature>
<protein>
    <submittedName>
        <fullName evidence="8">Unnamed protein product</fullName>
    </submittedName>
</protein>
<dbReference type="InterPro" id="IPR011701">
    <property type="entry name" value="MFS"/>
</dbReference>